<accession>A0A6A5TBL6</accession>
<organism evidence="1 2">
    <name type="scientific">Byssothecium circinans</name>
    <dbReference type="NCBI Taxonomy" id="147558"/>
    <lineage>
        <taxon>Eukaryota</taxon>
        <taxon>Fungi</taxon>
        <taxon>Dikarya</taxon>
        <taxon>Ascomycota</taxon>
        <taxon>Pezizomycotina</taxon>
        <taxon>Dothideomycetes</taxon>
        <taxon>Pleosporomycetidae</taxon>
        <taxon>Pleosporales</taxon>
        <taxon>Massarineae</taxon>
        <taxon>Massarinaceae</taxon>
        <taxon>Byssothecium</taxon>
    </lineage>
</organism>
<keyword evidence="2" id="KW-1185">Reference proteome</keyword>
<reference evidence="1" key="1">
    <citation type="journal article" date="2020" name="Stud. Mycol.">
        <title>101 Dothideomycetes genomes: a test case for predicting lifestyles and emergence of pathogens.</title>
        <authorList>
            <person name="Haridas S."/>
            <person name="Albert R."/>
            <person name="Binder M."/>
            <person name="Bloem J."/>
            <person name="Labutti K."/>
            <person name="Salamov A."/>
            <person name="Andreopoulos B."/>
            <person name="Baker S."/>
            <person name="Barry K."/>
            <person name="Bills G."/>
            <person name="Bluhm B."/>
            <person name="Cannon C."/>
            <person name="Castanera R."/>
            <person name="Culley D."/>
            <person name="Daum C."/>
            <person name="Ezra D."/>
            <person name="Gonzalez J."/>
            <person name="Henrissat B."/>
            <person name="Kuo A."/>
            <person name="Liang C."/>
            <person name="Lipzen A."/>
            <person name="Lutzoni F."/>
            <person name="Magnuson J."/>
            <person name="Mondo S."/>
            <person name="Nolan M."/>
            <person name="Ohm R."/>
            <person name="Pangilinan J."/>
            <person name="Park H.-J."/>
            <person name="Ramirez L."/>
            <person name="Alfaro M."/>
            <person name="Sun H."/>
            <person name="Tritt A."/>
            <person name="Yoshinaga Y."/>
            <person name="Zwiers L.-H."/>
            <person name="Turgeon B."/>
            <person name="Goodwin S."/>
            <person name="Spatafora J."/>
            <person name="Crous P."/>
            <person name="Grigoriev I."/>
        </authorList>
    </citation>
    <scope>NUCLEOTIDE SEQUENCE</scope>
    <source>
        <strain evidence="1">CBS 675.92</strain>
    </source>
</reference>
<dbReference type="EMBL" id="ML977042">
    <property type="protein sequence ID" value="KAF1949082.1"/>
    <property type="molecule type" value="Genomic_DNA"/>
</dbReference>
<name>A0A6A5TBL6_9PLEO</name>
<dbReference type="Proteomes" id="UP000800035">
    <property type="component" value="Unassembled WGS sequence"/>
</dbReference>
<evidence type="ECO:0000313" key="2">
    <source>
        <dbReference type="Proteomes" id="UP000800035"/>
    </source>
</evidence>
<sequence>MEFVGELNSTAFNSLRQHDDFRRSTFFAKGIVDVEQAIWIDRQAVDILLRALGYRAITCRQLSMPVADYANSTFTIRTRPDILRAVFDKLEVFKITEVYNNVDNKIPDAPREVTTPIMPSLTQLELPYWYYGRMGGNSKFNFKTPTKFPKLMHLTISNICTLLPLESLAQFTIRLKDTLKYLSILRGNCISYRENIHTKKFEVECFSHFLETVSQAGVYLDSFTLWNQKETDNIPENPVVPRWWPESLPTVAQKMIVHPSYEIMSEYHAKEEPSSSANRSQE</sequence>
<evidence type="ECO:0000313" key="1">
    <source>
        <dbReference type="EMBL" id="KAF1949082.1"/>
    </source>
</evidence>
<proteinExistence type="predicted"/>
<protein>
    <submittedName>
        <fullName evidence="1">Uncharacterized protein</fullName>
    </submittedName>
</protein>
<gene>
    <name evidence="1" type="ORF">CC80DRAFT_555698</name>
</gene>
<dbReference type="AlphaFoldDB" id="A0A6A5TBL6"/>